<organism evidence="1 2">
    <name type="scientific">Conidiobolus coronatus (strain ATCC 28846 / CBS 209.66 / NRRL 28638)</name>
    <name type="common">Delacroixia coronata</name>
    <dbReference type="NCBI Taxonomy" id="796925"/>
    <lineage>
        <taxon>Eukaryota</taxon>
        <taxon>Fungi</taxon>
        <taxon>Fungi incertae sedis</taxon>
        <taxon>Zoopagomycota</taxon>
        <taxon>Entomophthoromycotina</taxon>
        <taxon>Entomophthoromycetes</taxon>
        <taxon>Entomophthorales</taxon>
        <taxon>Ancylistaceae</taxon>
        <taxon>Conidiobolus</taxon>
    </lineage>
</organism>
<gene>
    <name evidence="1" type="ORF">CONCODRAFT_15951</name>
</gene>
<dbReference type="EMBL" id="KQ964447">
    <property type="protein sequence ID" value="KXN72792.1"/>
    <property type="molecule type" value="Genomic_DNA"/>
</dbReference>
<dbReference type="AlphaFoldDB" id="A0A137PCU8"/>
<evidence type="ECO:0000313" key="1">
    <source>
        <dbReference type="EMBL" id="KXN72792.1"/>
    </source>
</evidence>
<protein>
    <submittedName>
        <fullName evidence="1">Uncharacterized protein</fullName>
    </submittedName>
</protein>
<name>A0A137PCU8_CONC2</name>
<keyword evidence="2" id="KW-1185">Reference proteome</keyword>
<accession>A0A137PCU8</accession>
<evidence type="ECO:0000313" key="2">
    <source>
        <dbReference type="Proteomes" id="UP000070444"/>
    </source>
</evidence>
<reference evidence="1 2" key="1">
    <citation type="journal article" date="2015" name="Genome Biol. Evol.">
        <title>Phylogenomic analyses indicate that early fungi evolved digesting cell walls of algal ancestors of land plants.</title>
        <authorList>
            <person name="Chang Y."/>
            <person name="Wang S."/>
            <person name="Sekimoto S."/>
            <person name="Aerts A.L."/>
            <person name="Choi C."/>
            <person name="Clum A."/>
            <person name="LaButti K.M."/>
            <person name="Lindquist E.A."/>
            <person name="Yee Ngan C."/>
            <person name="Ohm R.A."/>
            <person name="Salamov A.A."/>
            <person name="Grigoriev I.V."/>
            <person name="Spatafora J.W."/>
            <person name="Berbee M.L."/>
        </authorList>
    </citation>
    <scope>NUCLEOTIDE SEQUENCE [LARGE SCALE GENOMIC DNA]</scope>
    <source>
        <strain evidence="1 2">NRRL 28638</strain>
    </source>
</reference>
<dbReference type="Proteomes" id="UP000070444">
    <property type="component" value="Unassembled WGS sequence"/>
</dbReference>
<proteinExistence type="predicted"/>
<sequence length="149" mass="17267">MKFPTYVLLASIYNSWRIELDIEYSKTDIYFSTTWFITVKSDSGGEARLPCKAHNQMMLTCESVGYQDSSQGGFSINNMKCDENMCDINIFLKEQNTRYFHTVVARCDATMMKGSEGEWFNDESKYCYGSTQFVYTDKGVLHMKDRSSY</sequence>